<evidence type="ECO:0000256" key="1">
    <source>
        <dbReference type="ARBA" id="ARBA00023015"/>
    </source>
</evidence>
<accession>A0A1H2HBB6</accession>
<protein>
    <submittedName>
        <fullName evidence="6">DNA-binding transcriptional regulator, AcrR family</fullName>
    </submittedName>
</protein>
<dbReference type="InterPro" id="IPR036271">
    <property type="entry name" value="Tet_transcr_reg_TetR-rel_C_sf"/>
</dbReference>
<dbReference type="PANTHER" id="PTHR47506">
    <property type="entry name" value="TRANSCRIPTIONAL REGULATORY PROTEIN"/>
    <property type="match status" value="1"/>
</dbReference>
<dbReference type="PRINTS" id="PR00455">
    <property type="entry name" value="HTHTETR"/>
</dbReference>
<dbReference type="Gene3D" id="1.10.10.60">
    <property type="entry name" value="Homeodomain-like"/>
    <property type="match status" value="1"/>
</dbReference>
<dbReference type="InterPro" id="IPR009057">
    <property type="entry name" value="Homeodomain-like_sf"/>
</dbReference>
<keyword evidence="7" id="KW-1185">Reference proteome</keyword>
<reference evidence="7" key="1">
    <citation type="submission" date="2016-10" db="EMBL/GenBank/DDBJ databases">
        <authorList>
            <person name="Varghese N."/>
            <person name="Submissions S."/>
        </authorList>
    </citation>
    <scope>NUCLEOTIDE SEQUENCE [LARGE SCALE GENOMIC DNA]</scope>
    <source>
        <strain evidence="7">DSM 45079</strain>
    </source>
</reference>
<dbReference type="InterPro" id="IPR023772">
    <property type="entry name" value="DNA-bd_HTH_TetR-type_CS"/>
</dbReference>
<dbReference type="GO" id="GO:0003677">
    <property type="term" value="F:DNA binding"/>
    <property type="evidence" value="ECO:0007669"/>
    <property type="project" value="UniProtKB-UniRule"/>
</dbReference>
<dbReference type="OrthoDB" id="9805134at2"/>
<dbReference type="STRING" id="419479.SAMN04488563_0947"/>
<dbReference type="Pfam" id="PF00440">
    <property type="entry name" value="TetR_N"/>
    <property type="match status" value="1"/>
</dbReference>
<name>A0A1H2HBB6_9ACTN</name>
<evidence type="ECO:0000256" key="4">
    <source>
        <dbReference type="PROSITE-ProRule" id="PRU00335"/>
    </source>
</evidence>
<dbReference type="PROSITE" id="PS01081">
    <property type="entry name" value="HTH_TETR_1"/>
    <property type="match status" value="1"/>
</dbReference>
<evidence type="ECO:0000256" key="2">
    <source>
        <dbReference type="ARBA" id="ARBA00023125"/>
    </source>
</evidence>
<evidence type="ECO:0000313" key="6">
    <source>
        <dbReference type="EMBL" id="SDU29187.1"/>
    </source>
</evidence>
<evidence type="ECO:0000259" key="5">
    <source>
        <dbReference type="PROSITE" id="PS50977"/>
    </source>
</evidence>
<dbReference type="RefSeq" id="WP_046767131.1">
    <property type="nucleotide sequence ID" value="NZ_KQ061220.1"/>
</dbReference>
<dbReference type="SUPFAM" id="SSF46689">
    <property type="entry name" value="Homeodomain-like"/>
    <property type="match status" value="1"/>
</dbReference>
<evidence type="ECO:0000256" key="3">
    <source>
        <dbReference type="ARBA" id="ARBA00023163"/>
    </source>
</evidence>
<dbReference type="Proteomes" id="UP000182977">
    <property type="component" value="Chromosome I"/>
</dbReference>
<proteinExistence type="predicted"/>
<dbReference type="Pfam" id="PF16925">
    <property type="entry name" value="TetR_C_13"/>
    <property type="match status" value="1"/>
</dbReference>
<gene>
    <name evidence="6" type="ORF">SAMN04488563_0947</name>
</gene>
<dbReference type="PROSITE" id="PS50977">
    <property type="entry name" value="HTH_TETR_2"/>
    <property type="match status" value="1"/>
</dbReference>
<evidence type="ECO:0000313" key="7">
    <source>
        <dbReference type="Proteomes" id="UP000182977"/>
    </source>
</evidence>
<organism evidence="6 7">
    <name type="scientific">Jiangella alkaliphila</name>
    <dbReference type="NCBI Taxonomy" id="419479"/>
    <lineage>
        <taxon>Bacteria</taxon>
        <taxon>Bacillati</taxon>
        <taxon>Actinomycetota</taxon>
        <taxon>Actinomycetes</taxon>
        <taxon>Jiangellales</taxon>
        <taxon>Jiangellaceae</taxon>
        <taxon>Jiangella</taxon>
    </lineage>
</organism>
<dbReference type="InterPro" id="IPR011075">
    <property type="entry name" value="TetR_C"/>
</dbReference>
<sequence length="206" mass="22357">MAGGRPREFDVEQAVERALDVFWEHGYEGASLAQLTAAMGINRPSLYLAFGNKENLFRLAIERYYAGDAAHTAAALDEPTISDVIREYLHRNVDAITNPAHPRGCLVVQSALRCRPENAPIADSLAQLRRQTTQRLRDRFEAGRRDGDTSCALDPEALADFISTVSEGMSVQAASGADPERLHAVVDVALRAVTDPSGRIAPSTAV</sequence>
<feature type="DNA-binding region" description="H-T-H motif" evidence="4">
    <location>
        <begin position="31"/>
        <end position="50"/>
    </location>
</feature>
<keyword evidence="1" id="KW-0805">Transcription regulation</keyword>
<dbReference type="SUPFAM" id="SSF48498">
    <property type="entry name" value="Tetracyclin repressor-like, C-terminal domain"/>
    <property type="match status" value="1"/>
</dbReference>
<dbReference type="EMBL" id="LT629791">
    <property type="protein sequence ID" value="SDU29187.1"/>
    <property type="molecule type" value="Genomic_DNA"/>
</dbReference>
<dbReference type="Gene3D" id="1.10.357.10">
    <property type="entry name" value="Tetracycline Repressor, domain 2"/>
    <property type="match status" value="1"/>
</dbReference>
<dbReference type="AlphaFoldDB" id="A0A1H2HBB6"/>
<dbReference type="InterPro" id="IPR001647">
    <property type="entry name" value="HTH_TetR"/>
</dbReference>
<keyword evidence="2 4" id="KW-0238">DNA-binding</keyword>
<feature type="domain" description="HTH tetR-type" evidence="5">
    <location>
        <begin position="8"/>
        <end position="68"/>
    </location>
</feature>
<keyword evidence="3" id="KW-0804">Transcription</keyword>
<dbReference type="PANTHER" id="PTHR47506:SF1">
    <property type="entry name" value="HTH-TYPE TRANSCRIPTIONAL REGULATOR YJDC"/>
    <property type="match status" value="1"/>
</dbReference>